<accession>A0A498HV42</accession>
<evidence type="ECO:0000313" key="3">
    <source>
        <dbReference type="Proteomes" id="UP000290289"/>
    </source>
</evidence>
<protein>
    <submittedName>
        <fullName evidence="2">Uncharacterized protein</fullName>
    </submittedName>
</protein>
<dbReference type="EMBL" id="RDQH01000341">
    <property type="protein sequence ID" value="RXH75326.1"/>
    <property type="molecule type" value="Genomic_DNA"/>
</dbReference>
<dbReference type="AlphaFoldDB" id="A0A498HV42"/>
<evidence type="ECO:0000313" key="2">
    <source>
        <dbReference type="EMBL" id="RXH75326.1"/>
    </source>
</evidence>
<feature type="chain" id="PRO_5019815181" evidence="1">
    <location>
        <begin position="16"/>
        <end position="59"/>
    </location>
</feature>
<sequence length="59" mass="6688">MALLLFNNFLCRVLAVPGKGLRIEAYNPGVKALPHRHLKVLSEIGRENETPENEVRSEF</sequence>
<reference evidence="2 3" key="1">
    <citation type="submission" date="2018-10" db="EMBL/GenBank/DDBJ databases">
        <title>A high-quality apple genome assembly.</title>
        <authorList>
            <person name="Hu J."/>
        </authorList>
    </citation>
    <scope>NUCLEOTIDE SEQUENCE [LARGE SCALE GENOMIC DNA]</scope>
    <source>
        <strain evidence="3">cv. HFTH1</strain>
        <tissue evidence="2">Young leaf</tissue>
    </source>
</reference>
<evidence type="ECO:0000256" key="1">
    <source>
        <dbReference type="SAM" id="SignalP"/>
    </source>
</evidence>
<proteinExistence type="predicted"/>
<keyword evidence="1" id="KW-0732">Signal</keyword>
<name>A0A498HV42_MALDO</name>
<gene>
    <name evidence="2" type="ORF">DVH24_030047</name>
</gene>
<feature type="signal peptide" evidence="1">
    <location>
        <begin position="1"/>
        <end position="15"/>
    </location>
</feature>
<keyword evidence="3" id="KW-1185">Reference proteome</keyword>
<comment type="caution">
    <text evidence="2">The sequence shown here is derived from an EMBL/GenBank/DDBJ whole genome shotgun (WGS) entry which is preliminary data.</text>
</comment>
<organism evidence="2 3">
    <name type="scientific">Malus domestica</name>
    <name type="common">Apple</name>
    <name type="synonym">Pyrus malus</name>
    <dbReference type="NCBI Taxonomy" id="3750"/>
    <lineage>
        <taxon>Eukaryota</taxon>
        <taxon>Viridiplantae</taxon>
        <taxon>Streptophyta</taxon>
        <taxon>Embryophyta</taxon>
        <taxon>Tracheophyta</taxon>
        <taxon>Spermatophyta</taxon>
        <taxon>Magnoliopsida</taxon>
        <taxon>eudicotyledons</taxon>
        <taxon>Gunneridae</taxon>
        <taxon>Pentapetalae</taxon>
        <taxon>rosids</taxon>
        <taxon>fabids</taxon>
        <taxon>Rosales</taxon>
        <taxon>Rosaceae</taxon>
        <taxon>Amygdaloideae</taxon>
        <taxon>Maleae</taxon>
        <taxon>Malus</taxon>
    </lineage>
</organism>
<dbReference type="Proteomes" id="UP000290289">
    <property type="component" value="Chromosome 15"/>
</dbReference>